<protein>
    <submittedName>
        <fullName evidence="2">Uncharacterized protein</fullName>
    </submittedName>
</protein>
<reference evidence="2" key="1">
    <citation type="journal article" date="2021" name="bioRxiv">
        <title>Whole Genome Assembly and Annotation of Northern Wild Rice, Zizania palustris L., Supports a Whole Genome Duplication in the Zizania Genus.</title>
        <authorList>
            <person name="Haas M."/>
            <person name="Kono T."/>
            <person name="Macchietto M."/>
            <person name="Millas R."/>
            <person name="McGilp L."/>
            <person name="Shao M."/>
            <person name="Duquette J."/>
            <person name="Hirsch C.N."/>
            <person name="Kimball J."/>
        </authorList>
    </citation>
    <scope>NUCLEOTIDE SEQUENCE</scope>
    <source>
        <tissue evidence="2">Fresh leaf tissue</tissue>
    </source>
</reference>
<dbReference type="Proteomes" id="UP000729402">
    <property type="component" value="Unassembled WGS sequence"/>
</dbReference>
<evidence type="ECO:0000256" key="1">
    <source>
        <dbReference type="SAM" id="MobiDB-lite"/>
    </source>
</evidence>
<gene>
    <name evidence="2" type="ORF">GUJ93_ZPchr0007g3005</name>
</gene>
<reference evidence="2" key="2">
    <citation type="submission" date="2021-02" db="EMBL/GenBank/DDBJ databases">
        <authorList>
            <person name="Kimball J.A."/>
            <person name="Haas M.W."/>
            <person name="Macchietto M."/>
            <person name="Kono T."/>
            <person name="Duquette J."/>
            <person name="Shao M."/>
        </authorList>
    </citation>
    <scope>NUCLEOTIDE SEQUENCE</scope>
    <source>
        <tissue evidence="2">Fresh leaf tissue</tissue>
    </source>
</reference>
<accession>A0A8J5VRP2</accession>
<feature type="region of interest" description="Disordered" evidence="1">
    <location>
        <begin position="1"/>
        <end position="97"/>
    </location>
</feature>
<sequence length="207" mass="21614">MGGGAAVTETGQRGNHARRQRTLARAESAWDPSAAETTESTPRATPGGSAGGPGTRSSSSPSPQPPPPLSIASREVERPEHSRKRRGGLHGLGNPQAEEASRIALARTPRNTAAAGRNRVATLCFTAFVPGSYAANTKQQTSLAFVSSWTLEPSSSPTHSPISTAEANATCKPRYADDGLNLHSPLLHCCFTSIALEGFGVGRTEED</sequence>
<organism evidence="2 3">
    <name type="scientific">Zizania palustris</name>
    <name type="common">Northern wild rice</name>
    <dbReference type="NCBI Taxonomy" id="103762"/>
    <lineage>
        <taxon>Eukaryota</taxon>
        <taxon>Viridiplantae</taxon>
        <taxon>Streptophyta</taxon>
        <taxon>Embryophyta</taxon>
        <taxon>Tracheophyta</taxon>
        <taxon>Spermatophyta</taxon>
        <taxon>Magnoliopsida</taxon>
        <taxon>Liliopsida</taxon>
        <taxon>Poales</taxon>
        <taxon>Poaceae</taxon>
        <taxon>BOP clade</taxon>
        <taxon>Oryzoideae</taxon>
        <taxon>Oryzeae</taxon>
        <taxon>Zizaniinae</taxon>
        <taxon>Zizania</taxon>
    </lineage>
</organism>
<proteinExistence type="predicted"/>
<dbReference type="EMBL" id="JAAALK010000282">
    <property type="protein sequence ID" value="KAG8078285.1"/>
    <property type="molecule type" value="Genomic_DNA"/>
</dbReference>
<name>A0A8J5VRP2_ZIZPA</name>
<evidence type="ECO:0000313" key="3">
    <source>
        <dbReference type="Proteomes" id="UP000729402"/>
    </source>
</evidence>
<evidence type="ECO:0000313" key="2">
    <source>
        <dbReference type="EMBL" id="KAG8078285.1"/>
    </source>
</evidence>
<keyword evidence="3" id="KW-1185">Reference proteome</keyword>
<comment type="caution">
    <text evidence="2">The sequence shown here is derived from an EMBL/GenBank/DDBJ whole genome shotgun (WGS) entry which is preliminary data.</text>
</comment>
<dbReference type="AlphaFoldDB" id="A0A8J5VRP2"/>